<dbReference type="EMBL" id="HACA01033257">
    <property type="protein sequence ID" value="CDW50618.1"/>
    <property type="molecule type" value="Transcribed_RNA"/>
</dbReference>
<sequence>CLLYQLYQPTVSKIPFGLVEGSQYLARLENVKQI</sequence>
<evidence type="ECO:0000313" key="1">
    <source>
        <dbReference type="EMBL" id="CDW50618.1"/>
    </source>
</evidence>
<proteinExistence type="predicted"/>
<organism evidence="1">
    <name type="scientific">Lepeophtheirus salmonis</name>
    <name type="common">Salmon louse</name>
    <name type="synonym">Caligus salmonis</name>
    <dbReference type="NCBI Taxonomy" id="72036"/>
    <lineage>
        <taxon>Eukaryota</taxon>
        <taxon>Metazoa</taxon>
        <taxon>Ecdysozoa</taxon>
        <taxon>Arthropoda</taxon>
        <taxon>Crustacea</taxon>
        <taxon>Multicrustacea</taxon>
        <taxon>Hexanauplia</taxon>
        <taxon>Copepoda</taxon>
        <taxon>Siphonostomatoida</taxon>
        <taxon>Caligidae</taxon>
        <taxon>Lepeophtheirus</taxon>
    </lineage>
</organism>
<protein>
    <submittedName>
        <fullName evidence="1">Uncharacterized protein</fullName>
    </submittedName>
</protein>
<feature type="non-terminal residue" evidence="1">
    <location>
        <position position="1"/>
    </location>
</feature>
<accession>A0A0K2VJG8</accession>
<dbReference type="AlphaFoldDB" id="A0A0K2VJG8"/>
<name>A0A0K2VJG8_LEPSM</name>
<reference evidence="1" key="1">
    <citation type="submission" date="2014-05" db="EMBL/GenBank/DDBJ databases">
        <authorList>
            <person name="Chronopoulou M."/>
        </authorList>
    </citation>
    <scope>NUCLEOTIDE SEQUENCE</scope>
    <source>
        <tissue evidence="1">Whole organism</tissue>
    </source>
</reference>